<keyword evidence="2" id="KW-1185">Reference proteome</keyword>
<protein>
    <submittedName>
        <fullName evidence="1">Uncharacterized protein</fullName>
    </submittedName>
</protein>
<gene>
    <name evidence="1" type="ORF">MA16_Dca018597</name>
</gene>
<reference evidence="1 2" key="1">
    <citation type="journal article" date="2016" name="Sci. Rep.">
        <title>The Dendrobium catenatum Lindl. genome sequence provides insights into polysaccharide synthase, floral development and adaptive evolution.</title>
        <authorList>
            <person name="Zhang G.Q."/>
            <person name="Xu Q."/>
            <person name="Bian C."/>
            <person name="Tsai W.C."/>
            <person name="Yeh C.M."/>
            <person name="Liu K.W."/>
            <person name="Yoshida K."/>
            <person name="Zhang L.S."/>
            <person name="Chang S.B."/>
            <person name="Chen F."/>
            <person name="Shi Y."/>
            <person name="Su Y.Y."/>
            <person name="Zhang Y.Q."/>
            <person name="Chen L.J."/>
            <person name="Yin Y."/>
            <person name="Lin M."/>
            <person name="Huang H."/>
            <person name="Deng H."/>
            <person name="Wang Z.W."/>
            <person name="Zhu S.L."/>
            <person name="Zhao X."/>
            <person name="Deng C."/>
            <person name="Niu S.C."/>
            <person name="Huang J."/>
            <person name="Wang M."/>
            <person name="Liu G.H."/>
            <person name="Yang H.J."/>
            <person name="Xiao X.J."/>
            <person name="Hsiao Y.Y."/>
            <person name="Wu W.L."/>
            <person name="Chen Y.Y."/>
            <person name="Mitsuda N."/>
            <person name="Ohme-Takagi M."/>
            <person name="Luo Y.B."/>
            <person name="Van de Peer Y."/>
            <person name="Liu Z.J."/>
        </authorList>
    </citation>
    <scope>NUCLEOTIDE SEQUENCE [LARGE SCALE GENOMIC DNA]</scope>
    <source>
        <tissue evidence="1">The whole plant</tissue>
    </source>
</reference>
<sequence length="74" mass="8525">MKGSSIRYKVSSRSIMWKLMGRKARKRENLLLPSIEDEEVVSLSTKESKGFSAIRIASSHQRESKGKLHFFELL</sequence>
<accession>A0A2I0X2Q8</accession>
<dbReference type="AlphaFoldDB" id="A0A2I0X2Q8"/>
<reference evidence="1 2" key="2">
    <citation type="journal article" date="2017" name="Nature">
        <title>The Apostasia genome and the evolution of orchids.</title>
        <authorList>
            <person name="Zhang G.Q."/>
            <person name="Liu K.W."/>
            <person name="Li Z."/>
            <person name="Lohaus R."/>
            <person name="Hsiao Y.Y."/>
            <person name="Niu S.C."/>
            <person name="Wang J.Y."/>
            <person name="Lin Y.C."/>
            <person name="Xu Q."/>
            <person name="Chen L.J."/>
            <person name="Yoshida K."/>
            <person name="Fujiwara S."/>
            <person name="Wang Z.W."/>
            <person name="Zhang Y.Q."/>
            <person name="Mitsuda N."/>
            <person name="Wang M."/>
            <person name="Liu G.H."/>
            <person name="Pecoraro L."/>
            <person name="Huang H.X."/>
            <person name="Xiao X.J."/>
            <person name="Lin M."/>
            <person name="Wu X.Y."/>
            <person name="Wu W.L."/>
            <person name="Chen Y.Y."/>
            <person name="Chang S.B."/>
            <person name="Sakamoto S."/>
            <person name="Ohme-Takagi M."/>
            <person name="Yagi M."/>
            <person name="Zeng S.J."/>
            <person name="Shen C.Y."/>
            <person name="Yeh C.M."/>
            <person name="Luo Y.B."/>
            <person name="Tsai W.C."/>
            <person name="Van de Peer Y."/>
            <person name="Liu Z.J."/>
        </authorList>
    </citation>
    <scope>NUCLEOTIDE SEQUENCE [LARGE SCALE GENOMIC DNA]</scope>
    <source>
        <tissue evidence="1">The whole plant</tissue>
    </source>
</reference>
<evidence type="ECO:0000313" key="1">
    <source>
        <dbReference type="EMBL" id="PKU82199.1"/>
    </source>
</evidence>
<name>A0A2I0X2Q8_9ASPA</name>
<dbReference type="EMBL" id="KZ502208">
    <property type="protein sequence ID" value="PKU82199.1"/>
    <property type="molecule type" value="Genomic_DNA"/>
</dbReference>
<evidence type="ECO:0000313" key="2">
    <source>
        <dbReference type="Proteomes" id="UP000233837"/>
    </source>
</evidence>
<dbReference type="Proteomes" id="UP000233837">
    <property type="component" value="Unassembled WGS sequence"/>
</dbReference>
<proteinExistence type="predicted"/>
<organism evidence="1 2">
    <name type="scientific">Dendrobium catenatum</name>
    <dbReference type="NCBI Taxonomy" id="906689"/>
    <lineage>
        <taxon>Eukaryota</taxon>
        <taxon>Viridiplantae</taxon>
        <taxon>Streptophyta</taxon>
        <taxon>Embryophyta</taxon>
        <taxon>Tracheophyta</taxon>
        <taxon>Spermatophyta</taxon>
        <taxon>Magnoliopsida</taxon>
        <taxon>Liliopsida</taxon>
        <taxon>Asparagales</taxon>
        <taxon>Orchidaceae</taxon>
        <taxon>Epidendroideae</taxon>
        <taxon>Malaxideae</taxon>
        <taxon>Dendrobiinae</taxon>
        <taxon>Dendrobium</taxon>
    </lineage>
</organism>